<evidence type="ECO:0000313" key="3">
    <source>
        <dbReference type="EMBL" id="NMO21921.1"/>
    </source>
</evidence>
<organism evidence="3 4">
    <name type="scientific">Pyxidicoccus fallax</name>
    <dbReference type="NCBI Taxonomy" id="394095"/>
    <lineage>
        <taxon>Bacteria</taxon>
        <taxon>Pseudomonadati</taxon>
        <taxon>Myxococcota</taxon>
        <taxon>Myxococcia</taxon>
        <taxon>Myxococcales</taxon>
        <taxon>Cystobacterineae</taxon>
        <taxon>Myxococcaceae</taxon>
        <taxon>Pyxidicoccus</taxon>
    </lineage>
</organism>
<name>A0A848LWA7_9BACT</name>
<keyword evidence="2" id="KW-0812">Transmembrane</keyword>
<dbReference type="EMBL" id="JABBJJ010000366">
    <property type="protein sequence ID" value="NMO21921.1"/>
    <property type="molecule type" value="Genomic_DNA"/>
</dbReference>
<feature type="transmembrane region" description="Helical" evidence="2">
    <location>
        <begin position="12"/>
        <end position="31"/>
    </location>
</feature>
<feature type="region of interest" description="Disordered" evidence="1">
    <location>
        <begin position="76"/>
        <end position="98"/>
    </location>
</feature>
<protein>
    <submittedName>
        <fullName evidence="3">Uncharacterized protein</fullName>
    </submittedName>
</protein>
<keyword evidence="2" id="KW-0472">Membrane</keyword>
<evidence type="ECO:0000256" key="2">
    <source>
        <dbReference type="SAM" id="Phobius"/>
    </source>
</evidence>
<sequence length="121" mass="12849">MTEAPARGGLSGALMVVGVLVLVSGAGLKLYSDHQERKEAEAAAVAAAAQAPAKSSDERYAEHVAGIMAREARKKELGKLQPTFSSSAPTMDEARRKQQAELLEEIKKQQKPLELAPAPGR</sequence>
<dbReference type="Proteomes" id="UP000518300">
    <property type="component" value="Unassembled WGS sequence"/>
</dbReference>
<reference evidence="3 4" key="1">
    <citation type="submission" date="2020-04" db="EMBL/GenBank/DDBJ databases">
        <title>Draft genome of Pyxidicoccus fallax type strain.</title>
        <authorList>
            <person name="Whitworth D.E."/>
        </authorList>
    </citation>
    <scope>NUCLEOTIDE SEQUENCE [LARGE SCALE GENOMIC DNA]</scope>
    <source>
        <strain evidence="3 4">DSM 14698</strain>
    </source>
</reference>
<comment type="caution">
    <text evidence="3">The sequence shown here is derived from an EMBL/GenBank/DDBJ whole genome shotgun (WGS) entry which is preliminary data.</text>
</comment>
<proteinExistence type="predicted"/>
<dbReference type="AlphaFoldDB" id="A0A848LWA7"/>
<evidence type="ECO:0000313" key="4">
    <source>
        <dbReference type="Proteomes" id="UP000518300"/>
    </source>
</evidence>
<gene>
    <name evidence="3" type="ORF">HG543_44775</name>
</gene>
<keyword evidence="4" id="KW-1185">Reference proteome</keyword>
<keyword evidence="2" id="KW-1133">Transmembrane helix</keyword>
<evidence type="ECO:0000256" key="1">
    <source>
        <dbReference type="SAM" id="MobiDB-lite"/>
    </source>
</evidence>
<accession>A0A848LWA7</accession>
<dbReference type="RefSeq" id="WP_169351088.1">
    <property type="nucleotide sequence ID" value="NZ_JABBJJ010000366.1"/>
</dbReference>